<accession>A0AA39XGM3</accession>
<dbReference type="GO" id="GO:0005524">
    <property type="term" value="F:ATP binding"/>
    <property type="evidence" value="ECO:0007669"/>
    <property type="project" value="UniProtKB-KW"/>
</dbReference>
<evidence type="ECO:0000313" key="7">
    <source>
        <dbReference type="EMBL" id="KAK0633647.1"/>
    </source>
</evidence>
<keyword evidence="1 6" id="KW-0812">Transmembrane</keyword>
<evidence type="ECO:0000256" key="3">
    <source>
        <dbReference type="ARBA" id="ARBA00022840"/>
    </source>
</evidence>
<evidence type="ECO:0000313" key="8">
    <source>
        <dbReference type="Proteomes" id="UP001175000"/>
    </source>
</evidence>
<evidence type="ECO:0000256" key="4">
    <source>
        <dbReference type="ARBA" id="ARBA00022989"/>
    </source>
</evidence>
<comment type="caution">
    <text evidence="7">The sequence shown here is derived from an EMBL/GenBank/DDBJ whole genome shotgun (WGS) entry which is preliminary data.</text>
</comment>
<feature type="transmembrane region" description="Helical" evidence="6">
    <location>
        <begin position="38"/>
        <end position="59"/>
    </location>
</feature>
<keyword evidence="5 6" id="KW-0472">Membrane</keyword>
<dbReference type="Gene3D" id="1.20.1560.10">
    <property type="entry name" value="ABC transporter type 1, transmembrane domain"/>
    <property type="match status" value="1"/>
</dbReference>
<organism evidence="7 8">
    <name type="scientific">Immersiella caudata</name>
    <dbReference type="NCBI Taxonomy" id="314043"/>
    <lineage>
        <taxon>Eukaryota</taxon>
        <taxon>Fungi</taxon>
        <taxon>Dikarya</taxon>
        <taxon>Ascomycota</taxon>
        <taxon>Pezizomycotina</taxon>
        <taxon>Sordariomycetes</taxon>
        <taxon>Sordariomycetidae</taxon>
        <taxon>Sordariales</taxon>
        <taxon>Lasiosphaeriaceae</taxon>
        <taxon>Immersiella</taxon>
    </lineage>
</organism>
<dbReference type="GO" id="GO:0016020">
    <property type="term" value="C:membrane"/>
    <property type="evidence" value="ECO:0007669"/>
    <property type="project" value="InterPro"/>
</dbReference>
<dbReference type="PANTHER" id="PTHR24223:SF404">
    <property type="entry name" value="ABC MULTIDRUG TRANSPORTER (EUROFUNG)-RELATED"/>
    <property type="match status" value="1"/>
</dbReference>
<dbReference type="Proteomes" id="UP001175000">
    <property type="component" value="Unassembled WGS sequence"/>
</dbReference>
<evidence type="ECO:0000256" key="1">
    <source>
        <dbReference type="ARBA" id="ARBA00022692"/>
    </source>
</evidence>
<name>A0AA39XGM3_9PEZI</name>
<dbReference type="InterPro" id="IPR050173">
    <property type="entry name" value="ABC_transporter_C-like"/>
</dbReference>
<dbReference type="EMBL" id="JAULSU010000001">
    <property type="protein sequence ID" value="KAK0633647.1"/>
    <property type="molecule type" value="Genomic_DNA"/>
</dbReference>
<evidence type="ECO:0000256" key="5">
    <source>
        <dbReference type="ARBA" id="ARBA00023136"/>
    </source>
</evidence>
<keyword evidence="4 6" id="KW-1133">Transmembrane helix</keyword>
<evidence type="ECO:0000256" key="2">
    <source>
        <dbReference type="ARBA" id="ARBA00022741"/>
    </source>
</evidence>
<dbReference type="AlphaFoldDB" id="A0AA39XGM3"/>
<dbReference type="PANTHER" id="PTHR24223">
    <property type="entry name" value="ATP-BINDING CASSETTE SUB-FAMILY C"/>
    <property type="match status" value="1"/>
</dbReference>
<dbReference type="GO" id="GO:0042626">
    <property type="term" value="F:ATPase-coupled transmembrane transporter activity"/>
    <property type="evidence" value="ECO:0007669"/>
    <property type="project" value="TreeGrafter"/>
</dbReference>
<keyword evidence="3" id="KW-0067">ATP-binding</keyword>
<proteinExistence type="predicted"/>
<reference evidence="7" key="1">
    <citation type="submission" date="2023-06" db="EMBL/GenBank/DDBJ databases">
        <title>Genome-scale phylogeny and comparative genomics of the fungal order Sordariales.</title>
        <authorList>
            <consortium name="Lawrence Berkeley National Laboratory"/>
            <person name="Hensen N."/>
            <person name="Bonometti L."/>
            <person name="Westerberg I."/>
            <person name="Brannstrom I.O."/>
            <person name="Guillou S."/>
            <person name="Cros-Aarteil S."/>
            <person name="Calhoun S."/>
            <person name="Haridas S."/>
            <person name="Kuo A."/>
            <person name="Mondo S."/>
            <person name="Pangilinan J."/>
            <person name="Riley R."/>
            <person name="Labutti K."/>
            <person name="Andreopoulos B."/>
            <person name="Lipzen A."/>
            <person name="Chen C."/>
            <person name="Yanf M."/>
            <person name="Daum C."/>
            <person name="Ng V."/>
            <person name="Clum A."/>
            <person name="Steindorff A."/>
            <person name="Ohm R."/>
            <person name="Martin F."/>
            <person name="Silar P."/>
            <person name="Natvig D."/>
            <person name="Lalanne C."/>
            <person name="Gautier V."/>
            <person name="Ament-Velasquez S.L."/>
            <person name="Kruys A."/>
            <person name="Hutchinson M.I."/>
            <person name="Powell A.J."/>
            <person name="Barry K."/>
            <person name="Miller A.N."/>
            <person name="Grigoriev I.V."/>
            <person name="Debuchy R."/>
            <person name="Gladieux P."/>
            <person name="Thoren M.H."/>
            <person name="Johannesson H."/>
        </authorList>
    </citation>
    <scope>NUCLEOTIDE SEQUENCE</scope>
    <source>
        <strain evidence="7">CBS 606.72</strain>
    </source>
</reference>
<sequence>MAIGLHGMATTAPSGGCLLNSDDQFGPRVDIACRYFDFILLFEDTFFVALPAAIFLILAPNHLPLQHSHLLFPISRLALLPLQTRLSLLPSSSSLLHSSLLPPPPLIPPPSSLLPPPSSLLPPPSSLLLLPPPSSLLPPPSSLLPPPSSLLPLPPPSSLLSLSTTLCTPICSFLSDQRSLHPSGLLVPYFSLSTLLSLPLLRTATQFLRPGYKEVATPETTTSFWARSFFTWALPFFREGYGKVLALRDIPKVDADLEEVVGRANVWMFARIRSGLIAGVYRHTASLQATAVKDSAAITLMGTDVERIVQNVRLVHELWASIPEAAIEAARCSEFGPDDDLAWVERVEKRVAVTVSMLGDMKAVKMLGLSGALRGIVTQLRVVEMKTSERVRGLFVWQIVVGNTPATMAQFVTFAVYAIISVTRNDGGLLGPQAFASISLINLVTFPVMIFCQTLPAFIQAVPCFGSIEEYYLKETRTSSESPVEPEATTYANNESHLQQLSPRSTQTLISFENASISWSSDSDSILKDLTLTINPGLTAIY</sequence>
<protein>
    <submittedName>
        <fullName evidence="7">Uncharacterized protein</fullName>
    </submittedName>
</protein>
<evidence type="ECO:0000256" key="6">
    <source>
        <dbReference type="SAM" id="Phobius"/>
    </source>
</evidence>
<gene>
    <name evidence="7" type="ORF">B0T14DRAFT_561223</name>
</gene>
<keyword evidence="2" id="KW-0547">Nucleotide-binding</keyword>
<dbReference type="InterPro" id="IPR036640">
    <property type="entry name" value="ABC1_TM_sf"/>
</dbReference>
<keyword evidence="8" id="KW-1185">Reference proteome</keyword>